<dbReference type="PANTHER" id="PTHR34075:SF5">
    <property type="entry name" value="BLR3430 PROTEIN"/>
    <property type="match status" value="1"/>
</dbReference>
<dbReference type="Gene3D" id="6.10.30.10">
    <property type="match status" value="1"/>
</dbReference>
<reference evidence="3" key="1">
    <citation type="journal article" date="2019" name="Int. J. Syst. Evol. Microbiol.">
        <title>The Global Catalogue of Microorganisms (GCM) 10K type strain sequencing project: providing services to taxonomists for standard genome sequencing and annotation.</title>
        <authorList>
            <consortium name="The Broad Institute Genomics Platform"/>
            <consortium name="The Broad Institute Genome Sequencing Center for Infectious Disease"/>
            <person name="Wu L."/>
            <person name="Ma J."/>
        </authorList>
    </citation>
    <scope>NUCLEOTIDE SEQUENCE [LARGE SCALE GENOMIC DNA]</scope>
    <source>
        <strain evidence="3">JCM 16904</strain>
    </source>
</reference>
<evidence type="ECO:0000313" key="2">
    <source>
        <dbReference type="EMBL" id="GAA3680913.1"/>
    </source>
</evidence>
<dbReference type="Pfam" id="PF12172">
    <property type="entry name" value="zf-ChsH2"/>
    <property type="match status" value="1"/>
</dbReference>
<comment type="caution">
    <text evidence="2">The sequence shown here is derived from an EMBL/GenBank/DDBJ whole genome shotgun (WGS) entry which is preliminary data.</text>
</comment>
<dbReference type="RefSeq" id="WP_344883099.1">
    <property type="nucleotide sequence ID" value="NZ_BAAAZP010000093.1"/>
</dbReference>
<dbReference type="PANTHER" id="PTHR34075">
    <property type="entry name" value="BLR3430 PROTEIN"/>
    <property type="match status" value="1"/>
</dbReference>
<dbReference type="Proteomes" id="UP001500902">
    <property type="component" value="Unassembled WGS sequence"/>
</dbReference>
<dbReference type="SUPFAM" id="SSF50249">
    <property type="entry name" value="Nucleic acid-binding proteins"/>
    <property type="match status" value="1"/>
</dbReference>
<evidence type="ECO:0000259" key="1">
    <source>
        <dbReference type="Pfam" id="PF12172"/>
    </source>
</evidence>
<protein>
    <recommendedName>
        <fullName evidence="1">ChsH2 rubredoxin-like zinc ribbon domain-containing protein</fullName>
    </recommendedName>
</protein>
<keyword evidence="3" id="KW-1185">Reference proteome</keyword>
<organism evidence="2 3">
    <name type="scientific">Nonomuraea antimicrobica</name>
    <dbReference type="NCBI Taxonomy" id="561173"/>
    <lineage>
        <taxon>Bacteria</taxon>
        <taxon>Bacillati</taxon>
        <taxon>Actinomycetota</taxon>
        <taxon>Actinomycetes</taxon>
        <taxon>Streptosporangiales</taxon>
        <taxon>Streptosporangiaceae</taxon>
        <taxon>Nonomuraea</taxon>
    </lineage>
</organism>
<dbReference type="InterPro" id="IPR012340">
    <property type="entry name" value="NA-bd_OB-fold"/>
</dbReference>
<dbReference type="EMBL" id="BAAAZP010000093">
    <property type="protein sequence ID" value="GAA3680913.1"/>
    <property type="molecule type" value="Genomic_DNA"/>
</dbReference>
<dbReference type="InterPro" id="IPR022002">
    <property type="entry name" value="ChsH2_Znr"/>
</dbReference>
<gene>
    <name evidence="2" type="ORF">GCM10022224_051450</name>
</gene>
<feature type="domain" description="ChsH2 rubredoxin-like zinc ribbon" evidence="1">
    <location>
        <begin position="16"/>
        <end position="49"/>
    </location>
</feature>
<sequence length="140" mass="15667">MTAYPPQPDRDSAPWWERVARREFAVQECDACGTLRFPARAFCAACRTEGWHWREVEPVGTVESWIVSRQPFVPGRREPYLVVMVRPVAVPGCLVYGNWRAARHPVGGERVVGVFTEVGEGLTLLDWAPADAGTPRSAPY</sequence>
<accession>A0ABP7C5Z7</accession>
<proteinExistence type="predicted"/>
<evidence type="ECO:0000313" key="3">
    <source>
        <dbReference type="Proteomes" id="UP001500902"/>
    </source>
</evidence>
<dbReference type="InterPro" id="IPR052513">
    <property type="entry name" value="Thioester_dehydratase-like"/>
</dbReference>
<name>A0ABP7C5Z7_9ACTN</name>